<keyword evidence="2" id="KW-1185">Reference proteome</keyword>
<organism evidence="1 2">
    <name type="scientific">Aquisalinus flavus</name>
    <dbReference type="NCBI Taxonomy" id="1526572"/>
    <lineage>
        <taxon>Bacteria</taxon>
        <taxon>Pseudomonadati</taxon>
        <taxon>Pseudomonadota</taxon>
        <taxon>Alphaproteobacteria</taxon>
        <taxon>Parvularculales</taxon>
        <taxon>Parvularculaceae</taxon>
        <taxon>Aquisalinus</taxon>
    </lineage>
</organism>
<dbReference type="RefSeq" id="WP_188158609.1">
    <property type="nucleotide sequence ID" value="NZ_BMGH01000001.1"/>
</dbReference>
<protein>
    <recommendedName>
        <fullName evidence="3">SCP2 domain-containing protein</fullName>
    </recommendedName>
</protein>
<dbReference type="AlphaFoldDB" id="A0A8J2V6X7"/>
<accession>A0A8J2V6X7</accession>
<evidence type="ECO:0000313" key="2">
    <source>
        <dbReference type="Proteomes" id="UP000613582"/>
    </source>
</evidence>
<dbReference type="EMBL" id="BMGH01000001">
    <property type="protein sequence ID" value="GGD10674.1"/>
    <property type="molecule type" value="Genomic_DNA"/>
</dbReference>
<reference evidence="1" key="1">
    <citation type="journal article" date="2014" name="Int. J. Syst. Evol. Microbiol.">
        <title>Complete genome sequence of Corynebacterium casei LMG S-19264T (=DSM 44701T), isolated from a smear-ripened cheese.</title>
        <authorList>
            <consortium name="US DOE Joint Genome Institute (JGI-PGF)"/>
            <person name="Walter F."/>
            <person name="Albersmeier A."/>
            <person name="Kalinowski J."/>
            <person name="Ruckert C."/>
        </authorList>
    </citation>
    <scope>NUCLEOTIDE SEQUENCE</scope>
    <source>
        <strain evidence="1">CGMCC 1.12921</strain>
    </source>
</reference>
<comment type="caution">
    <text evidence="1">The sequence shown here is derived from an EMBL/GenBank/DDBJ whole genome shotgun (WGS) entry which is preliminary data.</text>
</comment>
<sequence>MEELLAKAGDYFRRRFDGVIRIEIDNASSAIWVDGRAEPPVVSVTAPENVSSDFCLWRTSNDTLSRILSPETRRLEGAYIAGRLAISGDMAVMARLEIGEE</sequence>
<gene>
    <name evidence="1" type="ORF">GCM10011342_19430</name>
</gene>
<reference evidence="1" key="2">
    <citation type="submission" date="2020-09" db="EMBL/GenBank/DDBJ databases">
        <authorList>
            <person name="Sun Q."/>
            <person name="Zhou Y."/>
        </authorList>
    </citation>
    <scope>NUCLEOTIDE SEQUENCE</scope>
    <source>
        <strain evidence="1">CGMCC 1.12921</strain>
    </source>
</reference>
<evidence type="ECO:0000313" key="1">
    <source>
        <dbReference type="EMBL" id="GGD10674.1"/>
    </source>
</evidence>
<evidence type="ECO:0008006" key="3">
    <source>
        <dbReference type="Google" id="ProtNLM"/>
    </source>
</evidence>
<name>A0A8J2V6X7_9PROT</name>
<proteinExistence type="predicted"/>
<dbReference type="Proteomes" id="UP000613582">
    <property type="component" value="Unassembled WGS sequence"/>
</dbReference>